<dbReference type="InterPro" id="IPR036068">
    <property type="entry name" value="Nicotinate_pribotase-like_C"/>
</dbReference>
<dbReference type="SUPFAM" id="SSF54675">
    <property type="entry name" value="Nicotinate/Quinolinate PRTase N-terminal domain-like"/>
    <property type="match status" value="1"/>
</dbReference>
<dbReference type="Pfam" id="PF17767">
    <property type="entry name" value="NAPRTase_N"/>
    <property type="match status" value="1"/>
</dbReference>
<comment type="catalytic activity">
    <reaction evidence="8 9">
        <text>5-phospho-alpha-D-ribose 1-diphosphate + nicotinate + ATP + H2O = nicotinate beta-D-ribonucleotide + ADP + phosphate + diphosphate</text>
        <dbReference type="Rhea" id="RHEA:36163"/>
        <dbReference type="ChEBI" id="CHEBI:15377"/>
        <dbReference type="ChEBI" id="CHEBI:30616"/>
        <dbReference type="ChEBI" id="CHEBI:32544"/>
        <dbReference type="ChEBI" id="CHEBI:33019"/>
        <dbReference type="ChEBI" id="CHEBI:43474"/>
        <dbReference type="ChEBI" id="CHEBI:57502"/>
        <dbReference type="ChEBI" id="CHEBI:58017"/>
        <dbReference type="ChEBI" id="CHEBI:456216"/>
        <dbReference type="EC" id="6.3.4.21"/>
    </reaction>
</comment>
<evidence type="ECO:0000313" key="12">
    <source>
        <dbReference type="EMBL" id="MCV2368693.1"/>
    </source>
</evidence>
<dbReference type="InterPro" id="IPR041525">
    <property type="entry name" value="N/Namide_PRibTrfase"/>
</dbReference>
<proteinExistence type="inferred from homology"/>
<comment type="pathway">
    <text evidence="1 9">Cofactor biosynthesis; NAD(+) biosynthesis; nicotinate D-ribonucleotide from nicotinate: step 1/1.</text>
</comment>
<feature type="domain" description="Nicotinate phosphoribosyltransferase N-terminal" evidence="11">
    <location>
        <begin position="16"/>
        <end position="138"/>
    </location>
</feature>
<dbReference type="InterPro" id="IPR040727">
    <property type="entry name" value="NAPRTase_N"/>
</dbReference>
<keyword evidence="4" id="KW-0597">Phosphoprotein</keyword>
<dbReference type="NCBIfam" id="TIGR01513">
    <property type="entry name" value="NAPRTase_put"/>
    <property type="match status" value="1"/>
</dbReference>
<dbReference type="PIRSF" id="PIRSF000484">
    <property type="entry name" value="NAPRT"/>
    <property type="match status" value="1"/>
</dbReference>
<dbReference type="InterPro" id="IPR006405">
    <property type="entry name" value="Nic_PRibTrfase_pncB"/>
</dbReference>
<dbReference type="CDD" id="cd01570">
    <property type="entry name" value="NAPRTase_A"/>
    <property type="match status" value="1"/>
</dbReference>
<evidence type="ECO:0000256" key="2">
    <source>
        <dbReference type="ARBA" id="ARBA00010897"/>
    </source>
</evidence>
<keyword evidence="13" id="KW-1185">Reference proteome</keyword>
<gene>
    <name evidence="12" type="ORF">LNV07_11395</name>
</gene>
<dbReference type="PANTHER" id="PTHR11098">
    <property type="entry name" value="NICOTINATE PHOSPHORIBOSYLTRANSFERASE"/>
    <property type="match status" value="1"/>
</dbReference>
<keyword evidence="12" id="KW-0328">Glycosyltransferase</keyword>
<dbReference type="GO" id="GO:0016757">
    <property type="term" value="F:glycosyltransferase activity"/>
    <property type="evidence" value="ECO:0007669"/>
    <property type="project" value="UniProtKB-KW"/>
</dbReference>
<dbReference type="InterPro" id="IPR007229">
    <property type="entry name" value="Nic_PRibTrfase-Fam"/>
</dbReference>
<evidence type="ECO:0000256" key="7">
    <source>
        <dbReference type="ARBA" id="ARBA00022679"/>
    </source>
</evidence>
<sequence length="465" mass="50027">MNTGTVPGRGAAFGALLTDFYQLTMLEAYLAQGMHEPAVFELFVRRLPPGRNFLLAAGLEQALDYLEALSFSQAEIDWLDRQGCFSKQLLDHLQTLRFSGDVHALEEGTPFFASEPLLRLTAPLPQAQLVESRLLNILHYQTLVASKAARVVLAAPHSTLVDFGMRRAHGEQAALFAARASFLAGFSGTATVEAGRRFGIPLFGTMAHSFIQAHDSEAAAFESFLRVRGQERERRQGATTLLLDTYDSEAAAAKAIELARRLAPQGLQLTGVRLDSGDLAAQARLIRRMFDQAGLPQLTIFASGDLDEQRIADLLAAGAPIDGFGIGTALSTSSDVPSLDAVYKLQSYAGQPRRKRSQGKATWPGIKQLYRRSSEQGMMSGDLVALESEGAGEINGGRALLQAVMQGGRRLAPAPSLADLRSRQAAARQSLPPELCSLQAAATPYPVVISAGLRSLAEALDRAKV</sequence>
<comment type="function">
    <text evidence="9">Catalyzes the first step in the biosynthesis of NAD from nicotinic acid, the ATP-dependent synthesis of beta-nicotinate D-ribonucleotide from nicotinate and 5-phospho-D-ribose 1-phosphate.</text>
</comment>
<organism evidence="12 13">
    <name type="scientific">Roseateles oligotrophus</name>
    <dbReference type="NCBI Taxonomy" id="1769250"/>
    <lineage>
        <taxon>Bacteria</taxon>
        <taxon>Pseudomonadati</taxon>
        <taxon>Pseudomonadota</taxon>
        <taxon>Betaproteobacteria</taxon>
        <taxon>Burkholderiales</taxon>
        <taxon>Sphaerotilaceae</taxon>
        <taxon>Roseateles</taxon>
    </lineage>
</organism>
<dbReference type="NCBIfam" id="NF006696">
    <property type="entry name" value="PRK09243.1-3"/>
    <property type="match status" value="1"/>
</dbReference>
<dbReference type="EC" id="6.3.4.21" evidence="3 9"/>
<keyword evidence="7 9" id="KW-0808">Transferase</keyword>
<reference evidence="12 13" key="1">
    <citation type="submission" date="2021-11" db="EMBL/GenBank/DDBJ databases">
        <authorList>
            <person name="Liang Q."/>
            <person name="Mou H."/>
            <person name="Liu Z."/>
        </authorList>
    </citation>
    <scope>NUCLEOTIDE SEQUENCE [LARGE SCALE GENOMIC DNA]</scope>
    <source>
        <strain evidence="12 13">CHU3</strain>
    </source>
</reference>
<keyword evidence="5 9" id="KW-0436">Ligase</keyword>
<dbReference type="Gene3D" id="3.20.140.10">
    <property type="entry name" value="nicotinate phosphoribosyltransferase"/>
    <property type="match status" value="1"/>
</dbReference>
<feature type="domain" description="Nicotinate/nicotinamide phosphoribosyltransferase" evidence="10">
    <location>
        <begin position="160"/>
        <end position="344"/>
    </location>
</feature>
<dbReference type="Pfam" id="PF04095">
    <property type="entry name" value="NAPRTase"/>
    <property type="match status" value="1"/>
</dbReference>
<evidence type="ECO:0000256" key="3">
    <source>
        <dbReference type="ARBA" id="ARBA00013236"/>
    </source>
</evidence>
<evidence type="ECO:0000256" key="9">
    <source>
        <dbReference type="RuleBase" id="RU365100"/>
    </source>
</evidence>
<dbReference type="PANTHER" id="PTHR11098:SF1">
    <property type="entry name" value="NICOTINATE PHOSPHORIBOSYLTRANSFERASE"/>
    <property type="match status" value="1"/>
</dbReference>
<dbReference type="SUPFAM" id="SSF51690">
    <property type="entry name" value="Nicotinate/Quinolinate PRTase C-terminal domain-like"/>
    <property type="match status" value="1"/>
</dbReference>
<dbReference type="NCBIfam" id="NF009131">
    <property type="entry name" value="PRK12484.1"/>
    <property type="match status" value="1"/>
</dbReference>
<evidence type="ECO:0000256" key="4">
    <source>
        <dbReference type="ARBA" id="ARBA00022553"/>
    </source>
</evidence>
<comment type="PTM">
    <text evidence="9">Transiently phosphorylated on a His residue during the reaction cycle. Phosphorylation strongly increases the affinity for substrates and increases the rate of nicotinate D-ribonucleotide production. Dephosphorylation regenerates the low-affinity form of the enzyme, leading to product release.</text>
</comment>
<comment type="caution">
    <text evidence="12">The sequence shown here is derived from an EMBL/GenBank/DDBJ whole genome shotgun (WGS) entry which is preliminary data.</text>
</comment>
<evidence type="ECO:0000256" key="8">
    <source>
        <dbReference type="ARBA" id="ARBA00048668"/>
    </source>
</evidence>
<accession>A0ABT2YF64</accession>
<protein>
    <recommendedName>
        <fullName evidence="3 9">Nicotinate phosphoribosyltransferase</fullName>
        <ecNumber evidence="3 9">6.3.4.21</ecNumber>
    </recommendedName>
</protein>
<evidence type="ECO:0000259" key="10">
    <source>
        <dbReference type="Pfam" id="PF04095"/>
    </source>
</evidence>
<evidence type="ECO:0000256" key="5">
    <source>
        <dbReference type="ARBA" id="ARBA00022598"/>
    </source>
</evidence>
<evidence type="ECO:0000313" key="13">
    <source>
        <dbReference type="Proteomes" id="UP001209701"/>
    </source>
</evidence>
<comment type="similarity">
    <text evidence="2 9">Belongs to the NAPRTase family.</text>
</comment>
<dbReference type="Proteomes" id="UP001209701">
    <property type="component" value="Unassembled WGS sequence"/>
</dbReference>
<evidence type="ECO:0000259" key="11">
    <source>
        <dbReference type="Pfam" id="PF17767"/>
    </source>
</evidence>
<keyword evidence="6 9" id="KW-0662">Pyridine nucleotide biosynthesis</keyword>
<evidence type="ECO:0000256" key="1">
    <source>
        <dbReference type="ARBA" id="ARBA00004952"/>
    </source>
</evidence>
<dbReference type="InterPro" id="IPR013785">
    <property type="entry name" value="Aldolase_TIM"/>
</dbReference>
<dbReference type="Gene3D" id="3.20.20.70">
    <property type="entry name" value="Aldolase class I"/>
    <property type="match status" value="1"/>
</dbReference>
<dbReference type="EMBL" id="JAJIRN010000005">
    <property type="protein sequence ID" value="MCV2368693.1"/>
    <property type="molecule type" value="Genomic_DNA"/>
</dbReference>
<name>A0ABT2YF64_9BURK</name>
<evidence type="ECO:0000256" key="6">
    <source>
        <dbReference type="ARBA" id="ARBA00022642"/>
    </source>
</evidence>
<dbReference type="GO" id="GO:0004516">
    <property type="term" value="F:nicotinate phosphoribosyltransferase activity"/>
    <property type="evidence" value="ECO:0007669"/>
    <property type="project" value="UniProtKB-EC"/>
</dbReference>